<sequence>MPSGLIIVLMLVLWLVVLAPWLLRSQRPMSHTGEGFDETRVLFEGDSGRVQSRRPRMTEAQMRRVQHASAQPVDAEDEYEVVTADVDDEDILSRRAPTPAPPPPKQRLQRARLPRLRRALIPTPPPATP</sequence>
<keyword evidence="2" id="KW-0812">Transmembrane</keyword>
<protein>
    <recommendedName>
        <fullName evidence="5">Secreted protein</fullName>
    </recommendedName>
</protein>
<accession>A0ABY7U5Z5</accession>
<keyword evidence="4" id="KW-1185">Reference proteome</keyword>
<name>A0ABY7U5Z5_9CORY</name>
<dbReference type="Proteomes" id="UP001220064">
    <property type="component" value="Chromosome"/>
</dbReference>
<feature type="region of interest" description="Disordered" evidence="1">
    <location>
        <begin position="40"/>
        <end position="129"/>
    </location>
</feature>
<gene>
    <name evidence="3" type="ORF">CMASS_03340</name>
</gene>
<evidence type="ECO:0000256" key="1">
    <source>
        <dbReference type="SAM" id="MobiDB-lite"/>
    </source>
</evidence>
<dbReference type="EMBL" id="CP063189">
    <property type="protein sequence ID" value="WCZ32122.1"/>
    <property type="molecule type" value="Genomic_DNA"/>
</dbReference>
<reference evidence="3 4" key="1">
    <citation type="submission" date="2020-10" db="EMBL/GenBank/DDBJ databases">
        <title>Complete genome sequence of Corynebacterium massiliense DSM 45435, type strain of Corynebacterium massiliense.</title>
        <authorList>
            <person name="Busche T."/>
            <person name="Kalinowski J."/>
            <person name="Ruckert C."/>
        </authorList>
    </citation>
    <scope>NUCLEOTIDE SEQUENCE [LARGE SCALE GENOMIC DNA]</scope>
    <source>
        <strain evidence="3 4">DSM 45435</strain>
    </source>
</reference>
<keyword evidence="2" id="KW-0472">Membrane</keyword>
<evidence type="ECO:0000256" key="2">
    <source>
        <dbReference type="SAM" id="Phobius"/>
    </source>
</evidence>
<feature type="compositionally biased region" description="Acidic residues" evidence="1">
    <location>
        <begin position="74"/>
        <end position="90"/>
    </location>
</feature>
<proteinExistence type="predicted"/>
<evidence type="ECO:0000313" key="4">
    <source>
        <dbReference type="Proteomes" id="UP001220064"/>
    </source>
</evidence>
<keyword evidence="2" id="KW-1133">Transmembrane helix</keyword>
<feature type="compositionally biased region" description="Basic residues" evidence="1">
    <location>
        <begin position="107"/>
        <end position="118"/>
    </location>
</feature>
<organism evidence="3 4">
    <name type="scientific">Corynebacterium massiliense DSM 45435</name>
    <dbReference type="NCBI Taxonomy" id="1121364"/>
    <lineage>
        <taxon>Bacteria</taxon>
        <taxon>Bacillati</taxon>
        <taxon>Actinomycetota</taxon>
        <taxon>Actinomycetes</taxon>
        <taxon>Mycobacteriales</taxon>
        <taxon>Corynebacteriaceae</taxon>
        <taxon>Corynebacterium</taxon>
    </lineage>
</organism>
<evidence type="ECO:0000313" key="3">
    <source>
        <dbReference type="EMBL" id="WCZ32122.1"/>
    </source>
</evidence>
<evidence type="ECO:0008006" key="5">
    <source>
        <dbReference type="Google" id="ProtNLM"/>
    </source>
</evidence>
<dbReference type="RefSeq" id="WP_033399516.1">
    <property type="nucleotide sequence ID" value="NZ_ATVG01000004.1"/>
</dbReference>
<feature type="transmembrane region" description="Helical" evidence="2">
    <location>
        <begin position="6"/>
        <end position="23"/>
    </location>
</feature>